<dbReference type="Pfam" id="PF04632">
    <property type="entry name" value="FUSC"/>
    <property type="match status" value="1"/>
</dbReference>
<accession>A0A250X065</accession>
<feature type="compositionally biased region" description="Low complexity" evidence="5">
    <location>
        <begin position="243"/>
        <end position="256"/>
    </location>
</feature>
<evidence type="ECO:0000256" key="2">
    <source>
        <dbReference type="ARBA" id="ARBA00022692"/>
    </source>
</evidence>
<dbReference type="STRING" id="1157962.A0A250X065"/>
<reference evidence="7 8" key="1">
    <citation type="submission" date="2017-08" db="EMBL/GenBank/DDBJ databases">
        <title>Acidophilic green algal genome provides insights into adaptation to an acidic environment.</title>
        <authorList>
            <person name="Hirooka S."/>
            <person name="Hirose Y."/>
            <person name="Kanesaki Y."/>
            <person name="Higuchi S."/>
            <person name="Fujiwara T."/>
            <person name="Onuma R."/>
            <person name="Era A."/>
            <person name="Ohbayashi R."/>
            <person name="Uzuka A."/>
            <person name="Nozaki H."/>
            <person name="Yoshikawa H."/>
            <person name="Miyagishima S.Y."/>
        </authorList>
    </citation>
    <scope>NUCLEOTIDE SEQUENCE [LARGE SCALE GENOMIC DNA]</scope>
    <source>
        <strain evidence="7 8">NIES-2499</strain>
    </source>
</reference>
<dbReference type="AlphaFoldDB" id="A0A250X065"/>
<organism evidence="7 8">
    <name type="scientific">Chlamydomonas eustigma</name>
    <dbReference type="NCBI Taxonomy" id="1157962"/>
    <lineage>
        <taxon>Eukaryota</taxon>
        <taxon>Viridiplantae</taxon>
        <taxon>Chlorophyta</taxon>
        <taxon>core chlorophytes</taxon>
        <taxon>Chlorophyceae</taxon>
        <taxon>CS clade</taxon>
        <taxon>Chlamydomonadales</taxon>
        <taxon>Chlamydomonadaceae</taxon>
        <taxon>Chlamydomonas</taxon>
    </lineage>
</organism>
<gene>
    <name evidence="7" type="ORF">CEUSTIGMA_g3594.t1</name>
</gene>
<evidence type="ECO:0000256" key="3">
    <source>
        <dbReference type="ARBA" id="ARBA00022989"/>
    </source>
</evidence>
<evidence type="ECO:0000313" key="7">
    <source>
        <dbReference type="EMBL" id="GAX76150.1"/>
    </source>
</evidence>
<proteinExistence type="predicted"/>
<keyword evidence="4 6" id="KW-0472">Membrane</keyword>
<dbReference type="PANTHER" id="PTHR31086">
    <property type="entry name" value="ALUMINUM-ACTIVATED MALATE TRANSPORTER 10"/>
    <property type="match status" value="1"/>
</dbReference>
<sequence length="735" mass="79307">MNMFFNLSPELKDAIRISISVLLFIALGEFLRSDYDASWYLSNFMQLASWCAITTTVVSCPLIGATAQKGMQRAAGTILGGFIGIALMYIPNQSAQYAVIITVTFVITVLATVAAAHLKADYGGKLCILTYIIVIGYTSGSAPSPLVYGLARIVAVLIGIAATFVAAVVIFPKSATERTIQSMRDVLVSLSDLHSSSWEAVEKGRLLERSIIRATSGAVTIQMDSAPEPSLTAVDKTKTGETQAAQPSKSSLQQSLPQLSPFAVPVDDTRRPQVIDIGNEDVLAVAAAAAAAAADGHPETLSQATVAASKRCDAAYTAFRKAVQAVNTNAAIAENEFLAGVINGHRLLLPRFTWLVEMIKDSWGWVKSILCQVSPQQSQGVQTQPSLKERPIHQINNPAHSSPPVIDINSVASGHASGEGLYSHSSIYTHNCAQNAPCPPGDSLRVVTPQRPACLAQQRHTVVLNGDNTAPAAPSSSASTSFLRAWDSRTICIPTAEVNAFVLSVRHMVRIVWSQHLALGEGFEEDVVRVLHFRYPQGLLNELKTTMQAFLKDMLDTFPQPSQVYQPTCPRVPTANLDRFSACISSLTQISLHQYMEVMHQIRSAHMPVSILNGEENIPEDAIATGVSAMPTVPLPALDSNLGLAADDAPGQGQMKEQIEEGTVDQETRVQFLNSMIRKEMSRIMFPPTVDGHSARLRWHAVVLAMQQLHEEGVKMKAALEALLPLLPGNGPIRT</sequence>
<comment type="caution">
    <text evidence="7">The sequence shown here is derived from an EMBL/GenBank/DDBJ whole genome shotgun (WGS) entry which is preliminary data.</text>
</comment>
<feature type="transmembrane region" description="Helical" evidence="6">
    <location>
        <begin position="14"/>
        <end position="32"/>
    </location>
</feature>
<feature type="transmembrane region" description="Helical" evidence="6">
    <location>
        <begin position="97"/>
        <end position="115"/>
    </location>
</feature>
<dbReference type="EMBL" id="BEGY01000015">
    <property type="protein sequence ID" value="GAX76150.1"/>
    <property type="molecule type" value="Genomic_DNA"/>
</dbReference>
<evidence type="ECO:0000256" key="4">
    <source>
        <dbReference type="ARBA" id="ARBA00023136"/>
    </source>
</evidence>
<dbReference type="OrthoDB" id="544634at2759"/>
<feature type="transmembrane region" description="Helical" evidence="6">
    <location>
        <begin position="146"/>
        <end position="171"/>
    </location>
</feature>
<evidence type="ECO:0000256" key="1">
    <source>
        <dbReference type="ARBA" id="ARBA00004141"/>
    </source>
</evidence>
<feature type="transmembrane region" description="Helical" evidence="6">
    <location>
        <begin position="44"/>
        <end position="67"/>
    </location>
</feature>
<keyword evidence="8" id="KW-1185">Reference proteome</keyword>
<protein>
    <submittedName>
        <fullName evidence="7">Uncharacterized protein</fullName>
    </submittedName>
</protein>
<feature type="transmembrane region" description="Helical" evidence="6">
    <location>
        <begin position="74"/>
        <end position="91"/>
    </location>
</feature>
<dbReference type="InterPro" id="IPR006726">
    <property type="entry name" value="PHBA_efflux_AaeB/fusaric-R"/>
</dbReference>
<dbReference type="GO" id="GO:0005886">
    <property type="term" value="C:plasma membrane"/>
    <property type="evidence" value="ECO:0007669"/>
    <property type="project" value="InterPro"/>
</dbReference>
<name>A0A250X065_9CHLO</name>
<feature type="region of interest" description="Disordered" evidence="5">
    <location>
        <begin position="229"/>
        <end position="256"/>
    </location>
</feature>
<evidence type="ECO:0000313" key="8">
    <source>
        <dbReference type="Proteomes" id="UP000232323"/>
    </source>
</evidence>
<evidence type="ECO:0000256" key="5">
    <source>
        <dbReference type="SAM" id="MobiDB-lite"/>
    </source>
</evidence>
<dbReference type="Proteomes" id="UP000232323">
    <property type="component" value="Unassembled WGS sequence"/>
</dbReference>
<feature type="transmembrane region" description="Helical" evidence="6">
    <location>
        <begin position="122"/>
        <end position="140"/>
    </location>
</feature>
<keyword evidence="2 6" id="KW-0812">Transmembrane</keyword>
<dbReference type="GO" id="GO:0022857">
    <property type="term" value="F:transmembrane transporter activity"/>
    <property type="evidence" value="ECO:0007669"/>
    <property type="project" value="InterPro"/>
</dbReference>
<comment type="subcellular location">
    <subcellularLocation>
        <location evidence="1">Membrane</location>
        <topology evidence="1">Multi-pass membrane protein</topology>
    </subcellularLocation>
</comment>
<evidence type="ECO:0000256" key="6">
    <source>
        <dbReference type="SAM" id="Phobius"/>
    </source>
</evidence>
<keyword evidence="3 6" id="KW-1133">Transmembrane helix</keyword>